<feature type="transmembrane region" description="Helical" evidence="7">
    <location>
        <begin position="162"/>
        <end position="181"/>
    </location>
</feature>
<name>A0ABW8TES6_9CLOT</name>
<keyword evidence="4 7" id="KW-0812">Transmembrane</keyword>
<evidence type="ECO:0000313" key="9">
    <source>
        <dbReference type="EMBL" id="MFL0250831.1"/>
    </source>
</evidence>
<evidence type="ECO:0000256" key="7">
    <source>
        <dbReference type="RuleBase" id="RU363032"/>
    </source>
</evidence>
<evidence type="ECO:0000313" key="10">
    <source>
        <dbReference type="Proteomes" id="UP001623592"/>
    </source>
</evidence>
<proteinExistence type="inferred from homology"/>
<evidence type="ECO:0000256" key="4">
    <source>
        <dbReference type="ARBA" id="ARBA00022692"/>
    </source>
</evidence>
<dbReference type="EMBL" id="JBJIAA010000007">
    <property type="protein sequence ID" value="MFL0250831.1"/>
    <property type="molecule type" value="Genomic_DNA"/>
</dbReference>
<dbReference type="InterPro" id="IPR000515">
    <property type="entry name" value="MetI-like"/>
</dbReference>
<dbReference type="RefSeq" id="WP_406787491.1">
    <property type="nucleotide sequence ID" value="NZ_JBJIAA010000007.1"/>
</dbReference>
<organism evidence="9 10">
    <name type="scientific">Clostridium neuense</name>
    <dbReference type="NCBI Taxonomy" id="1728934"/>
    <lineage>
        <taxon>Bacteria</taxon>
        <taxon>Bacillati</taxon>
        <taxon>Bacillota</taxon>
        <taxon>Clostridia</taxon>
        <taxon>Eubacteriales</taxon>
        <taxon>Clostridiaceae</taxon>
        <taxon>Clostridium</taxon>
    </lineage>
</organism>
<dbReference type="PANTHER" id="PTHR43386:SF1">
    <property type="entry name" value="D,D-DIPEPTIDE TRANSPORT SYSTEM PERMEASE PROTEIN DDPC-RELATED"/>
    <property type="match status" value="1"/>
</dbReference>
<evidence type="ECO:0000256" key="1">
    <source>
        <dbReference type="ARBA" id="ARBA00004651"/>
    </source>
</evidence>
<evidence type="ECO:0000256" key="6">
    <source>
        <dbReference type="ARBA" id="ARBA00023136"/>
    </source>
</evidence>
<dbReference type="Pfam" id="PF00528">
    <property type="entry name" value="BPD_transp_1"/>
    <property type="match status" value="1"/>
</dbReference>
<evidence type="ECO:0000256" key="5">
    <source>
        <dbReference type="ARBA" id="ARBA00022989"/>
    </source>
</evidence>
<gene>
    <name evidence="9" type="primary">opp4C</name>
    <name evidence="9" type="ORF">ACJDT4_10395</name>
</gene>
<keyword evidence="2 7" id="KW-0813">Transport</keyword>
<comment type="caution">
    <text evidence="9">The sequence shown here is derived from an EMBL/GenBank/DDBJ whole genome shotgun (WGS) entry which is preliminary data.</text>
</comment>
<dbReference type="InterPro" id="IPR025966">
    <property type="entry name" value="OppC_N"/>
</dbReference>
<dbReference type="PANTHER" id="PTHR43386">
    <property type="entry name" value="OLIGOPEPTIDE TRANSPORT SYSTEM PERMEASE PROTEIN APPC"/>
    <property type="match status" value="1"/>
</dbReference>
<feature type="domain" description="ABC transmembrane type-1" evidence="8">
    <location>
        <begin position="92"/>
        <end position="290"/>
    </location>
</feature>
<sequence>METKIDVKKEQKENILTPGKIVWNNFKKNKLAIVGLFVIAFIVLFAIVGPFITGYAENGIDYGAMKAAPNVKHLLGTDDLGRDVVTRLMYGGRISIAVGVFSVIIEVLLGALLGVVSGYYGGIIDSIIMRIADIFLCIPYLPILIVLGAMMSDFHVQPGARIIWLMFILAFLSWPQLCRLVRGEVLSLREQEYMQAAEALGIKDRRKMFKHLLPNTLPTIIVTATLGVGSNILAESALSFLGLGVIPPTASWGNMIQVVNDLYTLQHYPWLWIPPGVGIFLTVIAINVIGDALRDALDPKLRR</sequence>
<reference evidence="9 10" key="1">
    <citation type="submission" date="2024-11" db="EMBL/GenBank/DDBJ databases">
        <authorList>
            <person name="Heng Y.C."/>
            <person name="Lim A.C.H."/>
            <person name="Lee J.K.Y."/>
            <person name="Kittelmann S."/>
        </authorList>
    </citation>
    <scope>NUCLEOTIDE SEQUENCE [LARGE SCALE GENOMIC DNA]</scope>
    <source>
        <strain evidence="9 10">WILCCON 0114</strain>
    </source>
</reference>
<dbReference type="InterPro" id="IPR035906">
    <property type="entry name" value="MetI-like_sf"/>
</dbReference>
<keyword evidence="6 7" id="KW-0472">Membrane</keyword>
<dbReference type="Gene3D" id="1.10.3720.10">
    <property type="entry name" value="MetI-like"/>
    <property type="match status" value="1"/>
</dbReference>
<keyword evidence="3" id="KW-1003">Cell membrane</keyword>
<feature type="transmembrane region" description="Helical" evidence="7">
    <location>
        <begin position="212"/>
        <end position="234"/>
    </location>
</feature>
<comment type="subcellular location">
    <subcellularLocation>
        <location evidence="1 7">Cell membrane</location>
        <topology evidence="1 7">Multi-pass membrane protein</topology>
    </subcellularLocation>
</comment>
<evidence type="ECO:0000259" key="8">
    <source>
        <dbReference type="PROSITE" id="PS50928"/>
    </source>
</evidence>
<evidence type="ECO:0000256" key="3">
    <source>
        <dbReference type="ARBA" id="ARBA00022475"/>
    </source>
</evidence>
<dbReference type="SUPFAM" id="SSF161098">
    <property type="entry name" value="MetI-like"/>
    <property type="match status" value="1"/>
</dbReference>
<dbReference type="NCBIfam" id="NF045476">
    <property type="entry name" value="Opp4C"/>
    <property type="match status" value="1"/>
</dbReference>
<dbReference type="InterPro" id="IPR050366">
    <property type="entry name" value="BP-dependent_transpt_permease"/>
</dbReference>
<dbReference type="Proteomes" id="UP001623592">
    <property type="component" value="Unassembled WGS sequence"/>
</dbReference>
<feature type="transmembrane region" description="Helical" evidence="7">
    <location>
        <begin position="131"/>
        <end position="150"/>
    </location>
</feature>
<dbReference type="Pfam" id="PF12911">
    <property type="entry name" value="OppC_N"/>
    <property type="match status" value="1"/>
</dbReference>
<feature type="transmembrane region" description="Helical" evidence="7">
    <location>
        <begin position="94"/>
        <end position="119"/>
    </location>
</feature>
<accession>A0ABW8TES6</accession>
<keyword evidence="5 7" id="KW-1133">Transmembrane helix</keyword>
<evidence type="ECO:0000256" key="2">
    <source>
        <dbReference type="ARBA" id="ARBA00022448"/>
    </source>
</evidence>
<dbReference type="InterPro" id="IPR053523">
    <property type="entry name" value="Oligopeptide_permease_AppC"/>
</dbReference>
<dbReference type="CDD" id="cd06261">
    <property type="entry name" value="TM_PBP2"/>
    <property type="match status" value="1"/>
</dbReference>
<keyword evidence="10" id="KW-1185">Reference proteome</keyword>
<dbReference type="PROSITE" id="PS50928">
    <property type="entry name" value="ABC_TM1"/>
    <property type="match status" value="1"/>
</dbReference>
<comment type="similarity">
    <text evidence="7">Belongs to the binding-protein-dependent transport system permease family.</text>
</comment>
<feature type="transmembrane region" description="Helical" evidence="7">
    <location>
        <begin position="31"/>
        <end position="52"/>
    </location>
</feature>
<feature type="transmembrane region" description="Helical" evidence="7">
    <location>
        <begin position="270"/>
        <end position="293"/>
    </location>
</feature>
<protein>
    <submittedName>
        <fullName evidence="9">Oligopeptide ABC transporter permease</fullName>
    </submittedName>
</protein>